<dbReference type="PROSITE" id="PS50090">
    <property type="entry name" value="MYB_LIKE"/>
    <property type="match status" value="2"/>
</dbReference>
<dbReference type="KEGG" id="tva:4745615"/>
<dbReference type="VEuPathDB" id="TrichDB:TVAG_111950"/>
<evidence type="ECO:0000256" key="1">
    <source>
        <dbReference type="ARBA" id="ARBA00023015"/>
    </source>
</evidence>
<reference evidence="7" key="2">
    <citation type="journal article" date="2007" name="Science">
        <title>Draft genome sequence of the sexually transmitted pathogen Trichomonas vaginalis.</title>
        <authorList>
            <person name="Carlton J.M."/>
            <person name="Hirt R.P."/>
            <person name="Silva J.C."/>
            <person name="Delcher A.L."/>
            <person name="Schatz M."/>
            <person name="Zhao Q."/>
            <person name="Wortman J.R."/>
            <person name="Bidwell S.L."/>
            <person name="Alsmark U.C.M."/>
            <person name="Besteiro S."/>
            <person name="Sicheritz-Ponten T."/>
            <person name="Noel C.J."/>
            <person name="Dacks J.B."/>
            <person name="Foster P.G."/>
            <person name="Simillion C."/>
            <person name="Van de Peer Y."/>
            <person name="Miranda-Saavedra D."/>
            <person name="Barton G.J."/>
            <person name="Westrop G.D."/>
            <person name="Mueller S."/>
            <person name="Dessi D."/>
            <person name="Fiori P.L."/>
            <person name="Ren Q."/>
            <person name="Paulsen I."/>
            <person name="Zhang H."/>
            <person name="Bastida-Corcuera F.D."/>
            <person name="Simoes-Barbosa A."/>
            <person name="Brown M.T."/>
            <person name="Hayes R.D."/>
            <person name="Mukherjee M."/>
            <person name="Okumura C.Y."/>
            <person name="Schneider R."/>
            <person name="Smith A.J."/>
            <person name="Vanacova S."/>
            <person name="Villalvazo M."/>
            <person name="Haas B.J."/>
            <person name="Pertea M."/>
            <person name="Feldblyum T.V."/>
            <person name="Utterback T.R."/>
            <person name="Shu C.L."/>
            <person name="Osoegawa K."/>
            <person name="de Jong P.J."/>
            <person name="Hrdy I."/>
            <person name="Horvathova L."/>
            <person name="Zubacova Z."/>
            <person name="Dolezal P."/>
            <person name="Malik S.B."/>
            <person name="Logsdon J.M. Jr."/>
            <person name="Henze K."/>
            <person name="Gupta A."/>
            <person name="Wang C.C."/>
            <person name="Dunne R.L."/>
            <person name="Upcroft J.A."/>
            <person name="Upcroft P."/>
            <person name="White O."/>
            <person name="Salzberg S.L."/>
            <person name="Tang P."/>
            <person name="Chiu C.-H."/>
            <person name="Lee Y.-S."/>
            <person name="Embley T.M."/>
            <person name="Coombs G.H."/>
            <person name="Mottram J.C."/>
            <person name="Tachezy J."/>
            <person name="Fraser-Liggett C.M."/>
            <person name="Johnson P.J."/>
        </authorList>
    </citation>
    <scope>NUCLEOTIDE SEQUENCE [LARGE SCALE GENOMIC DNA]</scope>
    <source>
        <strain evidence="7">G3</strain>
    </source>
</reference>
<dbReference type="SMART" id="SM00717">
    <property type="entry name" value="SANT"/>
    <property type="match status" value="2"/>
</dbReference>
<accession>A2G4F8</accession>
<dbReference type="InterPro" id="IPR001005">
    <property type="entry name" value="SANT/Myb"/>
</dbReference>
<evidence type="ECO:0000313" key="7">
    <source>
        <dbReference type="EMBL" id="EAX87961.1"/>
    </source>
</evidence>
<sequence>MLKLKTRTSHRPNKFVPEEDERLKAIIAQYGPHNWVTIASMMPGRNVRQCIERWKHYNAAKNPGREWTEEEDRILLEKFKIFGRKWIKIVPFLTDRNVASIRNRFYQLCPKEKVKKVEQVSIKPDKPEIDAIDKIFSSMGSDKNESKLELSWTQSSDIFQLM</sequence>
<evidence type="ECO:0000259" key="6">
    <source>
        <dbReference type="PROSITE" id="PS51294"/>
    </source>
</evidence>
<dbReference type="PANTHER" id="PTHR46621:SF1">
    <property type="entry name" value="SNRNA-ACTIVATING PROTEIN COMPLEX SUBUNIT 4"/>
    <property type="match status" value="1"/>
</dbReference>
<dbReference type="GO" id="GO:0000981">
    <property type="term" value="F:DNA-binding transcription factor activity, RNA polymerase II-specific"/>
    <property type="evidence" value="ECO:0000318"/>
    <property type="project" value="GO_Central"/>
</dbReference>
<dbReference type="eggNOG" id="KOG0048">
    <property type="taxonomic scope" value="Eukaryota"/>
</dbReference>
<protein>
    <submittedName>
        <fullName evidence="7">Myb-like DNA-binding domain containing protein</fullName>
    </submittedName>
</protein>
<dbReference type="Gene3D" id="1.10.10.60">
    <property type="entry name" value="Homeodomain-like"/>
    <property type="match status" value="2"/>
</dbReference>
<keyword evidence="3" id="KW-0804">Transcription</keyword>
<dbReference type="InterPro" id="IPR017930">
    <property type="entry name" value="Myb_dom"/>
</dbReference>
<dbReference type="EMBL" id="DS114372">
    <property type="protein sequence ID" value="EAX87961.1"/>
    <property type="molecule type" value="Genomic_DNA"/>
</dbReference>
<evidence type="ECO:0000313" key="8">
    <source>
        <dbReference type="Proteomes" id="UP000001542"/>
    </source>
</evidence>
<dbReference type="SMR" id="A2G4F8"/>
<dbReference type="Proteomes" id="UP000001542">
    <property type="component" value="Unassembled WGS sequence"/>
</dbReference>
<dbReference type="GO" id="GO:0006355">
    <property type="term" value="P:regulation of DNA-templated transcription"/>
    <property type="evidence" value="ECO:0000318"/>
    <property type="project" value="GO_Central"/>
</dbReference>
<feature type="domain" description="Myb-like" evidence="5">
    <location>
        <begin position="7"/>
        <end position="58"/>
    </location>
</feature>
<gene>
    <name evidence="7" type="ORF">TVAG_111950</name>
</gene>
<proteinExistence type="predicted"/>
<keyword evidence="1" id="KW-0805">Transcription regulation</keyword>
<feature type="domain" description="HTH myb-type" evidence="6">
    <location>
        <begin position="17"/>
        <end position="62"/>
    </location>
</feature>
<dbReference type="STRING" id="5722.A2G4F8"/>
<dbReference type="PROSITE" id="PS51294">
    <property type="entry name" value="HTH_MYB"/>
    <property type="match status" value="2"/>
</dbReference>
<keyword evidence="4" id="KW-0539">Nucleus</keyword>
<dbReference type="CDD" id="cd00167">
    <property type="entry name" value="SANT"/>
    <property type="match status" value="2"/>
</dbReference>
<dbReference type="VEuPathDB" id="TrichDB:TVAGG3_0070560"/>
<feature type="domain" description="HTH myb-type" evidence="6">
    <location>
        <begin position="67"/>
        <end position="113"/>
    </location>
</feature>
<evidence type="ECO:0000259" key="5">
    <source>
        <dbReference type="PROSITE" id="PS50090"/>
    </source>
</evidence>
<dbReference type="InterPro" id="IPR051575">
    <property type="entry name" value="Myb-like_DNA-bd"/>
</dbReference>
<evidence type="ECO:0000256" key="3">
    <source>
        <dbReference type="ARBA" id="ARBA00023163"/>
    </source>
</evidence>
<dbReference type="OrthoDB" id="2143914at2759"/>
<dbReference type="GO" id="GO:0000978">
    <property type="term" value="F:RNA polymerase II cis-regulatory region sequence-specific DNA binding"/>
    <property type="evidence" value="ECO:0000318"/>
    <property type="project" value="GO_Central"/>
</dbReference>
<dbReference type="PANTHER" id="PTHR46621">
    <property type="entry name" value="SNRNA-ACTIVATING PROTEIN COMPLEX SUBUNIT 4"/>
    <property type="match status" value="1"/>
</dbReference>
<keyword evidence="2 7" id="KW-0238">DNA-binding</keyword>
<evidence type="ECO:0000256" key="2">
    <source>
        <dbReference type="ARBA" id="ARBA00023125"/>
    </source>
</evidence>
<feature type="domain" description="Myb-like" evidence="5">
    <location>
        <begin position="67"/>
        <end position="109"/>
    </location>
</feature>
<dbReference type="SUPFAM" id="SSF46689">
    <property type="entry name" value="Homeodomain-like"/>
    <property type="match status" value="1"/>
</dbReference>
<dbReference type="AlphaFoldDB" id="A2G4F8"/>
<dbReference type="InParanoid" id="A2G4F8"/>
<keyword evidence="8" id="KW-1185">Reference proteome</keyword>
<evidence type="ECO:0000256" key="4">
    <source>
        <dbReference type="ARBA" id="ARBA00023242"/>
    </source>
</evidence>
<dbReference type="Pfam" id="PF00249">
    <property type="entry name" value="Myb_DNA-binding"/>
    <property type="match status" value="2"/>
</dbReference>
<dbReference type="RefSeq" id="XP_001300891.1">
    <property type="nucleotide sequence ID" value="XM_001300890.1"/>
</dbReference>
<reference evidence="7" key="1">
    <citation type="submission" date="2006-10" db="EMBL/GenBank/DDBJ databases">
        <authorList>
            <person name="Amadeo P."/>
            <person name="Zhao Q."/>
            <person name="Wortman J."/>
            <person name="Fraser-Liggett C."/>
            <person name="Carlton J."/>
        </authorList>
    </citation>
    <scope>NUCLEOTIDE SEQUENCE</scope>
    <source>
        <strain evidence="7">G3</strain>
    </source>
</reference>
<dbReference type="InterPro" id="IPR009057">
    <property type="entry name" value="Homeodomain-like_sf"/>
</dbReference>
<dbReference type="GO" id="GO:0005634">
    <property type="term" value="C:nucleus"/>
    <property type="evidence" value="ECO:0000318"/>
    <property type="project" value="GO_Central"/>
</dbReference>
<name>A2G4F8_TRIV3</name>
<organism evidence="7 8">
    <name type="scientific">Trichomonas vaginalis (strain ATCC PRA-98 / G3)</name>
    <dbReference type="NCBI Taxonomy" id="412133"/>
    <lineage>
        <taxon>Eukaryota</taxon>
        <taxon>Metamonada</taxon>
        <taxon>Parabasalia</taxon>
        <taxon>Trichomonadida</taxon>
        <taxon>Trichomonadidae</taxon>
        <taxon>Trichomonas</taxon>
    </lineage>
</organism>